<dbReference type="InterPro" id="IPR006689">
    <property type="entry name" value="Small_GTPase_ARF/SAR"/>
</dbReference>
<dbReference type="PROSITE" id="PS51417">
    <property type="entry name" value="ARF"/>
    <property type="match status" value="1"/>
</dbReference>
<gene>
    <name evidence="4" type="ORF">CCMP2556_LOCUS55601</name>
</gene>
<dbReference type="InterPro" id="IPR024156">
    <property type="entry name" value="Small_GTPase_ARF"/>
</dbReference>
<dbReference type="Pfam" id="PF00025">
    <property type="entry name" value="Arf"/>
    <property type="match status" value="1"/>
</dbReference>
<evidence type="ECO:0000256" key="1">
    <source>
        <dbReference type="ARBA" id="ARBA00022741"/>
    </source>
</evidence>
<proteinExistence type="inferred from homology"/>
<comment type="caution">
    <text evidence="4">The sequence shown here is derived from an EMBL/GenBank/DDBJ whole genome shotgun (WGS) entry which is preliminary data.</text>
</comment>
<dbReference type="SMART" id="SM00177">
    <property type="entry name" value="ARF"/>
    <property type="match status" value="1"/>
</dbReference>
<evidence type="ECO:0008006" key="6">
    <source>
        <dbReference type="Google" id="ProtNLM"/>
    </source>
</evidence>
<reference evidence="4 5" key="1">
    <citation type="submission" date="2024-02" db="EMBL/GenBank/DDBJ databases">
        <authorList>
            <person name="Chen Y."/>
            <person name="Shah S."/>
            <person name="Dougan E. K."/>
            <person name="Thang M."/>
            <person name="Chan C."/>
        </authorList>
    </citation>
    <scope>NUCLEOTIDE SEQUENCE [LARGE SCALE GENOMIC DNA]</scope>
</reference>
<dbReference type="SMART" id="SM00178">
    <property type="entry name" value="SAR"/>
    <property type="match status" value="1"/>
</dbReference>
<sequence>MGIFFSKVWARLASGKEKRLLMVGLDAAGKTTILYRLRLAEAATTVPTIGFNMETVEYRNIKFDIWDVGGQDQIRKLWRHYFKGTDGLIYVVDSADRERINDAKEELEKMLKEVQLQDATLLVLANKQDLKDAMPAAEIMQEQPCWAFAALRSARRACSTPQDALPSASVFRLYRWDTEVRAWPPPY</sequence>
<evidence type="ECO:0000256" key="3">
    <source>
        <dbReference type="RuleBase" id="RU003925"/>
    </source>
</evidence>
<evidence type="ECO:0000313" key="5">
    <source>
        <dbReference type="Proteomes" id="UP001642484"/>
    </source>
</evidence>
<name>A0ABP0T1H7_9DINO</name>
<keyword evidence="2 3" id="KW-0342">GTP-binding</keyword>
<dbReference type="Proteomes" id="UP001642484">
    <property type="component" value="Unassembled WGS sequence"/>
</dbReference>
<evidence type="ECO:0000313" key="4">
    <source>
        <dbReference type="EMBL" id="CAK9118538.1"/>
    </source>
</evidence>
<keyword evidence="1 3" id="KW-0547">Nucleotide-binding</keyword>
<organism evidence="4 5">
    <name type="scientific">Durusdinium trenchii</name>
    <dbReference type="NCBI Taxonomy" id="1381693"/>
    <lineage>
        <taxon>Eukaryota</taxon>
        <taxon>Sar</taxon>
        <taxon>Alveolata</taxon>
        <taxon>Dinophyceae</taxon>
        <taxon>Suessiales</taxon>
        <taxon>Symbiodiniaceae</taxon>
        <taxon>Durusdinium</taxon>
    </lineage>
</organism>
<comment type="similarity">
    <text evidence="3">Belongs to the small GTPase superfamily. Arf family.</text>
</comment>
<dbReference type="InterPro" id="IPR005225">
    <property type="entry name" value="Small_GTP-bd"/>
</dbReference>
<dbReference type="CDD" id="cd00878">
    <property type="entry name" value="Arf_Arl"/>
    <property type="match status" value="1"/>
</dbReference>
<dbReference type="PRINTS" id="PR00328">
    <property type="entry name" value="SAR1GTPBP"/>
</dbReference>
<protein>
    <recommendedName>
        <fullName evidence="6">ADP-ribosylation factor</fullName>
    </recommendedName>
</protein>
<dbReference type="NCBIfam" id="TIGR00231">
    <property type="entry name" value="small_GTP"/>
    <property type="match status" value="1"/>
</dbReference>
<evidence type="ECO:0000256" key="2">
    <source>
        <dbReference type="ARBA" id="ARBA00023134"/>
    </source>
</evidence>
<accession>A0ABP0T1H7</accession>
<dbReference type="InterPro" id="IPR027417">
    <property type="entry name" value="P-loop_NTPase"/>
</dbReference>
<dbReference type="SUPFAM" id="SSF52540">
    <property type="entry name" value="P-loop containing nucleoside triphosphate hydrolases"/>
    <property type="match status" value="1"/>
</dbReference>
<dbReference type="Gene3D" id="3.40.50.300">
    <property type="entry name" value="P-loop containing nucleotide triphosphate hydrolases"/>
    <property type="match status" value="1"/>
</dbReference>
<keyword evidence="5" id="KW-1185">Reference proteome</keyword>
<dbReference type="PANTHER" id="PTHR11711">
    <property type="entry name" value="ADP RIBOSYLATION FACTOR-RELATED"/>
    <property type="match status" value="1"/>
</dbReference>
<dbReference type="SMART" id="SM00175">
    <property type="entry name" value="RAB"/>
    <property type="match status" value="1"/>
</dbReference>
<dbReference type="EMBL" id="CAXAMN010029028">
    <property type="protein sequence ID" value="CAK9118538.1"/>
    <property type="molecule type" value="Genomic_DNA"/>
</dbReference>